<keyword evidence="1" id="KW-0472">Membrane</keyword>
<feature type="transmembrane region" description="Helical" evidence="1">
    <location>
        <begin position="28"/>
        <end position="54"/>
    </location>
</feature>
<keyword evidence="1" id="KW-0812">Transmembrane</keyword>
<comment type="caution">
    <text evidence="2">The sequence shown here is derived from an EMBL/GenBank/DDBJ whole genome shotgun (WGS) entry which is preliminary data.</text>
</comment>
<evidence type="ECO:0008006" key="4">
    <source>
        <dbReference type="Google" id="ProtNLM"/>
    </source>
</evidence>
<evidence type="ECO:0000313" key="2">
    <source>
        <dbReference type="EMBL" id="KKR29994.1"/>
    </source>
</evidence>
<dbReference type="Proteomes" id="UP000034793">
    <property type="component" value="Unassembled WGS sequence"/>
</dbReference>
<gene>
    <name evidence="2" type="ORF">UT61_C0016G0005</name>
</gene>
<dbReference type="AlphaFoldDB" id="A0A0G0PP93"/>
<sequence length="250" mass="28355">MNQSNTPPNQNPPQQKVSFWKSRDPKIVLVRILLIIFIGLPLLGIIGAMVLVALNSSHKSQTTSTSNPIKEEQVASGTFQLSTPDFIMDQNQKALEIVKKYSASPKLYTVVISDEKGSFQFENILNNTFTFHDPNEKFDIVISIVPKTGEYKVTRTTLKMVDGDNQIPLEKWKIDLSQALEIAKPTFDTFDKKYPNSNSQYSATLTNKVGQNFIWRFVYHVSENYYNNVQQALPTRIDISAETGKILFTK</sequence>
<proteinExistence type="predicted"/>
<reference evidence="2 3" key="1">
    <citation type="journal article" date="2015" name="Nature">
        <title>rRNA introns, odd ribosomes, and small enigmatic genomes across a large radiation of phyla.</title>
        <authorList>
            <person name="Brown C.T."/>
            <person name="Hug L.A."/>
            <person name="Thomas B.C."/>
            <person name="Sharon I."/>
            <person name="Castelle C.J."/>
            <person name="Singh A."/>
            <person name="Wilkins M.J."/>
            <person name="Williams K.H."/>
            <person name="Banfield J.F."/>
        </authorList>
    </citation>
    <scope>NUCLEOTIDE SEQUENCE [LARGE SCALE GENOMIC DNA]</scope>
</reference>
<keyword evidence="1" id="KW-1133">Transmembrane helix</keyword>
<protein>
    <recommendedName>
        <fullName evidence="4">PepSY domain-containing protein</fullName>
    </recommendedName>
</protein>
<evidence type="ECO:0000256" key="1">
    <source>
        <dbReference type="SAM" id="Phobius"/>
    </source>
</evidence>
<accession>A0A0G0PP93</accession>
<name>A0A0G0PP93_9BACT</name>
<organism evidence="2 3">
    <name type="scientific">Candidatus Woesebacteria bacterium GW2011_GWA1_39_8</name>
    <dbReference type="NCBI Taxonomy" id="1618552"/>
    <lineage>
        <taxon>Bacteria</taxon>
        <taxon>Candidatus Woeseibacteriota</taxon>
    </lineage>
</organism>
<evidence type="ECO:0000313" key="3">
    <source>
        <dbReference type="Proteomes" id="UP000034793"/>
    </source>
</evidence>
<dbReference type="EMBL" id="LBXL01000016">
    <property type="protein sequence ID" value="KKR29994.1"/>
    <property type="molecule type" value="Genomic_DNA"/>
</dbReference>